<protein>
    <submittedName>
        <fullName evidence="1">Uncharacterized protein</fullName>
    </submittedName>
</protein>
<sequence length="65" mass="7371">MELEATKASVRNHVMADVKHNSEGFPFSMELRCIHGETISQAMSSKKEEEEGHARTTYVLINNHI</sequence>
<reference evidence="1" key="2">
    <citation type="submission" date="2015-03" db="UniProtKB">
        <authorList>
            <consortium name="EnsemblPlants"/>
        </authorList>
    </citation>
    <scope>IDENTIFICATION</scope>
</reference>
<evidence type="ECO:0000313" key="2">
    <source>
        <dbReference type="Proteomes" id="UP000032141"/>
    </source>
</evidence>
<dbReference type="EnsemblPlants" id="Bo3g127710.1">
    <property type="protein sequence ID" value="Bo3g127710.1"/>
    <property type="gene ID" value="Bo3g127710"/>
</dbReference>
<dbReference type="OMA" id="HARTTYV"/>
<proteinExistence type="predicted"/>
<accession>A0A0D3BHA0</accession>
<name>A0A0D3BHA0_BRAOL</name>
<keyword evidence="2" id="KW-1185">Reference proteome</keyword>
<dbReference type="AlphaFoldDB" id="A0A0D3BHA0"/>
<evidence type="ECO:0000313" key="1">
    <source>
        <dbReference type="EnsemblPlants" id="Bo3g127710.1"/>
    </source>
</evidence>
<dbReference type="Proteomes" id="UP000032141">
    <property type="component" value="Chromosome C3"/>
</dbReference>
<organism evidence="1 2">
    <name type="scientific">Brassica oleracea var. oleracea</name>
    <dbReference type="NCBI Taxonomy" id="109376"/>
    <lineage>
        <taxon>Eukaryota</taxon>
        <taxon>Viridiplantae</taxon>
        <taxon>Streptophyta</taxon>
        <taxon>Embryophyta</taxon>
        <taxon>Tracheophyta</taxon>
        <taxon>Spermatophyta</taxon>
        <taxon>Magnoliopsida</taxon>
        <taxon>eudicotyledons</taxon>
        <taxon>Gunneridae</taxon>
        <taxon>Pentapetalae</taxon>
        <taxon>rosids</taxon>
        <taxon>malvids</taxon>
        <taxon>Brassicales</taxon>
        <taxon>Brassicaceae</taxon>
        <taxon>Brassiceae</taxon>
        <taxon>Brassica</taxon>
    </lineage>
</organism>
<dbReference type="Gramene" id="Bo3g127710.1">
    <property type="protein sequence ID" value="Bo3g127710.1"/>
    <property type="gene ID" value="Bo3g127710"/>
</dbReference>
<reference evidence="1 2" key="1">
    <citation type="journal article" date="2014" name="Genome Biol.">
        <title>Transcriptome and methylome profiling reveals relics of genome dominance in the mesopolyploid Brassica oleracea.</title>
        <authorList>
            <person name="Parkin I.A."/>
            <person name="Koh C."/>
            <person name="Tang H."/>
            <person name="Robinson S.J."/>
            <person name="Kagale S."/>
            <person name="Clarke W.E."/>
            <person name="Town C.D."/>
            <person name="Nixon J."/>
            <person name="Krishnakumar V."/>
            <person name="Bidwell S.L."/>
            <person name="Denoeud F."/>
            <person name="Belcram H."/>
            <person name="Links M.G."/>
            <person name="Just J."/>
            <person name="Clarke C."/>
            <person name="Bender T."/>
            <person name="Huebert T."/>
            <person name="Mason A.S."/>
            <person name="Pires J.C."/>
            <person name="Barker G."/>
            <person name="Moore J."/>
            <person name="Walley P.G."/>
            <person name="Manoli S."/>
            <person name="Batley J."/>
            <person name="Edwards D."/>
            <person name="Nelson M.N."/>
            <person name="Wang X."/>
            <person name="Paterson A.H."/>
            <person name="King G."/>
            <person name="Bancroft I."/>
            <person name="Chalhoub B."/>
            <person name="Sharpe A.G."/>
        </authorList>
    </citation>
    <scope>NUCLEOTIDE SEQUENCE</scope>
    <source>
        <strain evidence="1 2">cv. TO1000</strain>
    </source>
</reference>
<dbReference type="HOGENOM" id="CLU_2852770_0_0_1"/>